<dbReference type="GO" id="GO:0005634">
    <property type="term" value="C:nucleus"/>
    <property type="evidence" value="ECO:0007669"/>
    <property type="project" value="UniProtKB-SubCell"/>
</dbReference>
<dbReference type="PROSITE" id="PS00463">
    <property type="entry name" value="ZN2_CY6_FUNGAL_1"/>
    <property type="match status" value="1"/>
</dbReference>
<keyword evidence="2" id="KW-0805">Transcription regulation</keyword>
<reference evidence="8 9" key="1">
    <citation type="submission" date="2019-04" db="EMBL/GenBank/DDBJ databases">
        <title>Fungal friends and foes A comparative genomics study of 23 Aspergillus species from section Flavi.</title>
        <authorList>
            <consortium name="DOE Joint Genome Institute"/>
            <person name="Kjaerbolling I."/>
            <person name="Vesth T.C."/>
            <person name="Frisvad J.C."/>
            <person name="Nybo J.L."/>
            <person name="Theobald S."/>
            <person name="Kildgaard S."/>
            <person name="Petersen T.I."/>
            <person name="Kuo A."/>
            <person name="Sato A."/>
            <person name="Lyhne E.K."/>
            <person name="Kogle M.E."/>
            <person name="Wiebenga A."/>
            <person name="Kun R.S."/>
            <person name="Lubbers R.J."/>
            <person name="Makela M.R."/>
            <person name="Barry K."/>
            <person name="Chovatia M."/>
            <person name="Clum A."/>
            <person name="Daum C."/>
            <person name="Haridas S."/>
            <person name="He G."/>
            <person name="LaButti K."/>
            <person name="Lipzen A."/>
            <person name="Mondo S."/>
            <person name="Pangilinan J."/>
            <person name="Riley R."/>
            <person name="Salamov A."/>
            <person name="Simmons B.A."/>
            <person name="Magnuson J.K."/>
            <person name="Henrissat B."/>
            <person name="Mortensen U.H."/>
            <person name="Larsen T.O."/>
            <person name="De vries R.P."/>
            <person name="Grigoriev I.V."/>
            <person name="Machida M."/>
            <person name="Baker S.E."/>
            <person name="Andersen M.R."/>
        </authorList>
    </citation>
    <scope>NUCLEOTIDE SEQUENCE [LARGE SCALE GENOMIC DNA]</scope>
    <source>
        <strain evidence="8 9">CBS 117618</strain>
    </source>
</reference>
<dbReference type="GO" id="GO:0045944">
    <property type="term" value="P:positive regulation of transcription by RNA polymerase II"/>
    <property type="evidence" value="ECO:0007669"/>
    <property type="project" value="TreeGrafter"/>
</dbReference>
<dbReference type="PROSITE" id="PS50048">
    <property type="entry name" value="ZN2_CY6_FUNGAL_2"/>
    <property type="match status" value="1"/>
</dbReference>
<name>A0A5N6D6Y0_ASPPA</name>
<keyword evidence="4" id="KW-0804">Transcription</keyword>
<feature type="region of interest" description="Disordered" evidence="6">
    <location>
        <begin position="52"/>
        <end position="96"/>
    </location>
</feature>
<proteinExistence type="predicted"/>
<dbReference type="GO" id="GO:0043565">
    <property type="term" value="F:sequence-specific DNA binding"/>
    <property type="evidence" value="ECO:0007669"/>
    <property type="project" value="TreeGrafter"/>
</dbReference>
<keyword evidence="5" id="KW-0539">Nucleus</keyword>
<dbReference type="Proteomes" id="UP000326532">
    <property type="component" value="Unassembled WGS sequence"/>
</dbReference>
<evidence type="ECO:0000256" key="5">
    <source>
        <dbReference type="ARBA" id="ARBA00023242"/>
    </source>
</evidence>
<evidence type="ECO:0000256" key="3">
    <source>
        <dbReference type="ARBA" id="ARBA00023125"/>
    </source>
</evidence>
<dbReference type="AlphaFoldDB" id="A0A5N6D6Y0"/>
<dbReference type="EMBL" id="ML735029">
    <property type="protein sequence ID" value="KAB8201015.1"/>
    <property type="molecule type" value="Genomic_DNA"/>
</dbReference>
<organism evidence="8 9">
    <name type="scientific">Aspergillus parasiticus</name>
    <dbReference type="NCBI Taxonomy" id="5067"/>
    <lineage>
        <taxon>Eukaryota</taxon>
        <taxon>Fungi</taxon>
        <taxon>Dikarya</taxon>
        <taxon>Ascomycota</taxon>
        <taxon>Pezizomycotina</taxon>
        <taxon>Eurotiomycetes</taxon>
        <taxon>Eurotiomycetidae</taxon>
        <taxon>Eurotiales</taxon>
        <taxon>Aspergillaceae</taxon>
        <taxon>Aspergillus</taxon>
        <taxon>Aspergillus subgen. Circumdati</taxon>
    </lineage>
</organism>
<dbReference type="InterPro" id="IPR036864">
    <property type="entry name" value="Zn2-C6_fun-type_DNA-bd_sf"/>
</dbReference>
<dbReference type="SUPFAM" id="SSF57701">
    <property type="entry name" value="Zn2/Cys6 DNA-binding domain"/>
    <property type="match status" value="1"/>
</dbReference>
<dbReference type="PANTHER" id="PTHR47540:SF6">
    <property type="entry name" value="ZN(II)2CYS6 TRANSCRIPTION FACTOR (EUROFUNG)"/>
    <property type="match status" value="1"/>
</dbReference>
<feature type="domain" description="Zn(2)-C6 fungal-type" evidence="7">
    <location>
        <begin position="14"/>
        <end position="43"/>
    </location>
</feature>
<sequence length="96" mass="10764">MQVQSHKPRRTAIACIACRQSKVKCSGDEPCANCIRRSLTCQFSEANSKVLVSERSKPTTGNVLPESSARGTRHSRLGMELTRRVPSMMTRSQQKW</sequence>
<evidence type="ECO:0000256" key="4">
    <source>
        <dbReference type="ARBA" id="ARBA00023163"/>
    </source>
</evidence>
<dbReference type="InterPro" id="IPR001138">
    <property type="entry name" value="Zn2Cys6_DnaBD"/>
</dbReference>
<dbReference type="GO" id="GO:0000981">
    <property type="term" value="F:DNA-binding transcription factor activity, RNA polymerase II-specific"/>
    <property type="evidence" value="ECO:0007669"/>
    <property type="project" value="InterPro"/>
</dbReference>
<dbReference type="Pfam" id="PF00172">
    <property type="entry name" value="Zn_clus"/>
    <property type="match status" value="1"/>
</dbReference>
<evidence type="ECO:0000313" key="9">
    <source>
        <dbReference type="Proteomes" id="UP000326532"/>
    </source>
</evidence>
<dbReference type="Gene3D" id="4.10.240.10">
    <property type="entry name" value="Zn(2)-C6 fungal-type DNA-binding domain"/>
    <property type="match status" value="1"/>
</dbReference>
<dbReference type="GO" id="GO:0008270">
    <property type="term" value="F:zinc ion binding"/>
    <property type="evidence" value="ECO:0007669"/>
    <property type="project" value="InterPro"/>
</dbReference>
<dbReference type="CDD" id="cd00067">
    <property type="entry name" value="GAL4"/>
    <property type="match status" value="1"/>
</dbReference>
<dbReference type="PANTHER" id="PTHR47540">
    <property type="entry name" value="THIAMINE REPRESSIBLE GENES REGULATORY PROTEIN THI5"/>
    <property type="match status" value="1"/>
</dbReference>
<evidence type="ECO:0000256" key="1">
    <source>
        <dbReference type="ARBA" id="ARBA00004123"/>
    </source>
</evidence>
<dbReference type="InterPro" id="IPR051711">
    <property type="entry name" value="Stress_Response_Reg"/>
</dbReference>
<protein>
    <recommendedName>
        <fullName evidence="7">Zn(2)-C6 fungal-type domain-containing protein</fullName>
    </recommendedName>
</protein>
<evidence type="ECO:0000256" key="2">
    <source>
        <dbReference type="ARBA" id="ARBA00023015"/>
    </source>
</evidence>
<accession>A0A5N6D6Y0</accession>
<comment type="subcellular location">
    <subcellularLocation>
        <location evidence="1">Nucleus</location>
    </subcellularLocation>
</comment>
<dbReference type="VEuPathDB" id="FungiDB:BDV34DRAFT_180103"/>
<evidence type="ECO:0000256" key="6">
    <source>
        <dbReference type="SAM" id="MobiDB-lite"/>
    </source>
</evidence>
<keyword evidence="3" id="KW-0238">DNA-binding</keyword>
<evidence type="ECO:0000259" key="7">
    <source>
        <dbReference type="PROSITE" id="PS50048"/>
    </source>
</evidence>
<dbReference type="SMART" id="SM00066">
    <property type="entry name" value="GAL4"/>
    <property type="match status" value="1"/>
</dbReference>
<keyword evidence="9" id="KW-1185">Reference proteome</keyword>
<evidence type="ECO:0000313" key="8">
    <source>
        <dbReference type="EMBL" id="KAB8201015.1"/>
    </source>
</evidence>
<gene>
    <name evidence="8" type="ORF">BDV34DRAFT_180103</name>
</gene>